<protein>
    <submittedName>
        <fullName evidence="2">Ribbon-helix-helix domain-containing protein</fullName>
    </submittedName>
</protein>
<evidence type="ECO:0000313" key="3">
    <source>
        <dbReference type="Proteomes" id="UP001597216"/>
    </source>
</evidence>
<name>A0ABW3T182_9CAUL</name>
<evidence type="ECO:0000259" key="1">
    <source>
        <dbReference type="Pfam" id="PF20605"/>
    </source>
</evidence>
<gene>
    <name evidence="2" type="ORF">ACFQ27_09195</name>
</gene>
<accession>A0ABW3T182</accession>
<dbReference type="Proteomes" id="UP001597216">
    <property type="component" value="Unassembled WGS sequence"/>
</dbReference>
<proteinExistence type="predicted"/>
<keyword evidence="3" id="KW-1185">Reference proteome</keyword>
<sequence length="93" mass="10367">MWRRGGPACQTRLWGDRRGWCGGRYGRLRNARAEWSGRAVGRVGQGAISGYLGPKEPRNLSTAPERNTGLHALIGEAFDNLTRKYGKHLAREC</sequence>
<dbReference type="InterPro" id="IPR046765">
    <property type="entry name" value="Antitox_RHH"/>
</dbReference>
<evidence type="ECO:0000313" key="2">
    <source>
        <dbReference type="EMBL" id="MFD1190753.1"/>
    </source>
</evidence>
<dbReference type="RefSeq" id="WP_377353370.1">
    <property type="nucleotide sequence ID" value="NZ_JBHTLQ010000016.1"/>
</dbReference>
<reference evidence="3" key="1">
    <citation type="journal article" date="2019" name="Int. J. Syst. Evol. Microbiol.">
        <title>The Global Catalogue of Microorganisms (GCM) 10K type strain sequencing project: providing services to taxonomists for standard genome sequencing and annotation.</title>
        <authorList>
            <consortium name="The Broad Institute Genomics Platform"/>
            <consortium name="The Broad Institute Genome Sequencing Center for Infectious Disease"/>
            <person name="Wu L."/>
            <person name="Ma J."/>
        </authorList>
    </citation>
    <scope>NUCLEOTIDE SEQUENCE [LARGE SCALE GENOMIC DNA]</scope>
    <source>
        <strain evidence="3">CCUG 55074</strain>
    </source>
</reference>
<organism evidence="2 3">
    <name type="scientific">Phenylobacterium conjunctum</name>
    <dbReference type="NCBI Taxonomy" id="1298959"/>
    <lineage>
        <taxon>Bacteria</taxon>
        <taxon>Pseudomonadati</taxon>
        <taxon>Pseudomonadota</taxon>
        <taxon>Alphaproteobacteria</taxon>
        <taxon>Caulobacterales</taxon>
        <taxon>Caulobacteraceae</taxon>
        <taxon>Phenylobacterium</taxon>
    </lineage>
</organism>
<dbReference type="Pfam" id="PF20605">
    <property type="entry name" value="Antitox_RHH"/>
    <property type="match status" value="1"/>
</dbReference>
<feature type="domain" description="Antitoxin-like ribbon-helix-helix" evidence="1">
    <location>
        <begin position="42"/>
        <end position="88"/>
    </location>
</feature>
<comment type="caution">
    <text evidence="2">The sequence shown here is derived from an EMBL/GenBank/DDBJ whole genome shotgun (WGS) entry which is preliminary data.</text>
</comment>
<dbReference type="EMBL" id="JBHTLQ010000016">
    <property type="protein sequence ID" value="MFD1190753.1"/>
    <property type="molecule type" value="Genomic_DNA"/>
</dbReference>